<dbReference type="InterPro" id="IPR000639">
    <property type="entry name" value="Epox_hydrolase-like"/>
</dbReference>
<keyword evidence="3" id="KW-1185">Reference proteome</keyword>
<organism evidence="2 3">
    <name type="scientific">Ornithinicoccus hortensis</name>
    <dbReference type="NCBI Taxonomy" id="82346"/>
    <lineage>
        <taxon>Bacteria</taxon>
        <taxon>Bacillati</taxon>
        <taxon>Actinomycetota</taxon>
        <taxon>Actinomycetes</taxon>
        <taxon>Micrococcales</taxon>
        <taxon>Intrasporangiaceae</taxon>
        <taxon>Ornithinicoccus</taxon>
    </lineage>
</organism>
<proteinExistence type="predicted"/>
<dbReference type="AlphaFoldDB" id="A0A542YS49"/>
<dbReference type="PRINTS" id="PR00412">
    <property type="entry name" value="EPOXHYDRLASE"/>
</dbReference>
<dbReference type="EMBL" id="VFOP01000001">
    <property type="protein sequence ID" value="TQL50925.1"/>
    <property type="molecule type" value="Genomic_DNA"/>
</dbReference>
<name>A0A542YS49_9MICO</name>
<protein>
    <submittedName>
        <fullName evidence="2">Pimeloyl-ACP methyl ester carboxylesterase</fullName>
    </submittedName>
</protein>
<sequence>MTISSRHVQTARLDTFVREAGPETAPVLVLVHGNVSSSVFFEPLMEELAGQFRLIAPDFRGYGDSERLPIDATRGMRDFSDDLAALLQALSVTDPVDLLGWSAGGGVVMQFAIDHPERVRRLVLESGMSPYGFGGTHGEDGRPTTADFAGSGGGTVNPDFLARLRDGDRGEDPASPLTTLRQFYVKPGLSFPEDLEQRFLDGMLATSVGEATYPGDSTPSGHWPGVAPGTTGMNNAISPAYCDLSPFADLDPAPQVLWVRGDQDQIVSDTSLFDMGYLGQVGAVPGWPGEETFPAQPMVSQLRHVLQRAGGHTETVYPDCGHSPHLEHPDRFAADLRAFLA</sequence>
<dbReference type="InterPro" id="IPR029058">
    <property type="entry name" value="AB_hydrolase_fold"/>
</dbReference>
<dbReference type="InterPro" id="IPR000073">
    <property type="entry name" value="AB_hydrolase_1"/>
</dbReference>
<dbReference type="OrthoDB" id="2987348at2"/>
<dbReference type="Gene3D" id="3.40.50.1820">
    <property type="entry name" value="alpha/beta hydrolase"/>
    <property type="match status" value="1"/>
</dbReference>
<dbReference type="SUPFAM" id="SSF53474">
    <property type="entry name" value="alpha/beta-Hydrolases"/>
    <property type="match status" value="1"/>
</dbReference>
<evidence type="ECO:0000313" key="2">
    <source>
        <dbReference type="EMBL" id="TQL50925.1"/>
    </source>
</evidence>
<gene>
    <name evidence="2" type="ORF">FB467_2045</name>
</gene>
<dbReference type="PANTHER" id="PTHR43798">
    <property type="entry name" value="MONOACYLGLYCEROL LIPASE"/>
    <property type="match status" value="1"/>
</dbReference>
<dbReference type="PANTHER" id="PTHR43798:SF33">
    <property type="entry name" value="HYDROLASE, PUTATIVE (AFU_ORTHOLOGUE AFUA_2G14860)-RELATED"/>
    <property type="match status" value="1"/>
</dbReference>
<comment type="caution">
    <text evidence="2">The sequence shown here is derived from an EMBL/GenBank/DDBJ whole genome shotgun (WGS) entry which is preliminary data.</text>
</comment>
<dbReference type="Proteomes" id="UP000319516">
    <property type="component" value="Unassembled WGS sequence"/>
</dbReference>
<reference evidence="2 3" key="1">
    <citation type="submission" date="2019-06" db="EMBL/GenBank/DDBJ databases">
        <title>Sequencing the genomes of 1000 actinobacteria strains.</title>
        <authorList>
            <person name="Klenk H.-P."/>
        </authorList>
    </citation>
    <scope>NUCLEOTIDE SEQUENCE [LARGE SCALE GENOMIC DNA]</scope>
    <source>
        <strain evidence="2 3">DSM 12335</strain>
    </source>
</reference>
<dbReference type="GO" id="GO:0016020">
    <property type="term" value="C:membrane"/>
    <property type="evidence" value="ECO:0007669"/>
    <property type="project" value="TreeGrafter"/>
</dbReference>
<dbReference type="InterPro" id="IPR050266">
    <property type="entry name" value="AB_hydrolase_sf"/>
</dbReference>
<dbReference type="PRINTS" id="PR00111">
    <property type="entry name" value="ABHYDROLASE"/>
</dbReference>
<evidence type="ECO:0000259" key="1">
    <source>
        <dbReference type="Pfam" id="PF00561"/>
    </source>
</evidence>
<dbReference type="RefSeq" id="WP_141784989.1">
    <property type="nucleotide sequence ID" value="NZ_BAAAIK010000002.1"/>
</dbReference>
<dbReference type="Pfam" id="PF00561">
    <property type="entry name" value="Abhydrolase_1"/>
    <property type="match status" value="1"/>
</dbReference>
<evidence type="ECO:0000313" key="3">
    <source>
        <dbReference type="Proteomes" id="UP000319516"/>
    </source>
</evidence>
<feature type="domain" description="AB hydrolase-1" evidence="1">
    <location>
        <begin position="26"/>
        <end position="269"/>
    </location>
</feature>
<accession>A0A542YS49</accession>
<dbReference type="GO" id="GO:0003824">
    <property type="term" value="F:catalytic activity"/>
    <property type="evidence" value="ECO:0007669"/>
    <property type="project" value="InterPro"/>
</dbReference>